<dbReference type="OrthoDB" id="1043111at2759"/>
<evidence type="ECO:0000313" key="4">
    <source>
        <dbReference type="Proteomes" id="UP000076881"/>
    </source>
</evidence>
<dbReference type="AlphaFoldDB" id="A0A168K193"/>
<dbReference type="PANTHER" id="PTHR13169">
    <property type="entry name" value="UBIQUITIN-LIKE PROTEIN 3 HCG-1 PROTEIN"/>
    <property type="match status" value="1"/>
</dbReference>
<feature type="domain" description="UBL3-like ubiquitin" evidence="2">
    <location>
        <begin position="171"/>
        <end position="243"/>
    </location>
</feature>
<evidence type="ECO:0000256" key="1">
    <source>
        <dbReference type="SAM" id="MobiDB-lite"/>
    </source>
</evidence>
<feature type="compositionally biased region" description="Basic and acidic residues" evidence="1">
    <location>
        <begin position="92"/>
        <end position="106"/>
    </location>
</feature>
<dbReference type="Gene3D" id="3.10.20.90">
    <property type="entry name" value="Phosphatidylinositol 3-kinase Catalytic Subunit, Chain A, domain 1"/>
    <property type="match status" value="1"/>
</dbReference>
<dbReference type="PANTHER" id="PTHR13169:SF0">
    <property type="entry name" value="UBIQUITIN-LIKE PROTEIN 3"/>
    <property type="match status" value="1"/>
</dbReference>
<evidence type="ECO:0000313" key="3">
    <source>
        <dbReference type="EMBL" id="OAA81123.1"/>
    </source>
</evidence>
<dbReference type="STRING" id="1081108.A0A168K193"/>
<name>A0A168K193_CORDF</name>
<dbReference type="EMBL" id="AZHF01000001">
    <property type="protein sequence ID" value="OAA81123.1"/>
    <property type="molecule type" value="Genomic_DNA"/>
</dbReference>
<reference evidence="3 4" key="1">
    <citation type="journal article" date="2016" name="Genome Biol. Evol.">
        <title>Divergent and convergent evolution of fungal pathogenicity.</title>
        <authorList>
            <person name="Shang Y."/>
            <person name="Xiao G."/>
            <person name="Zheng P."/>
            <person name="Cen K."/>
            <person name="Zhan S."/>
            <person name="Wang C."/>
        </authorList>
    </citation>
    <scope>NUCLEOTIDE SEQUENCE [LARGE SCALE GENOMIC DNA]</scope>
    <source>
        <strain evidence="3 4">RCEF 1005</strain>
    </source>
</reference>
<feature type="compositionally biased region" description="Low complexity" evidence="1">
    <location>
        <begin position="1"/>
        <end position="25"/>
    </location>
</feature>
<protein>
    <submittedName>
        <fullName evidence="3">Ubiquitin</fullName>
    </submittedName>
</protein>
<evidence type="ECO:0000259" key="2">
    <source>
        <dbReference type="Pfam" id="PF13881"/>
    </source>
</evidence>
<dbReference type="Pfam" id="PF13881">
    <property type="entry name" value="Rad60-SLD_2"/>
    <property type="match status" value="1"/>
</dbReference>
<feature type="compositionally biased region" description="Low complexity" evidence="1">
    <location>
        <begin position="51"/>
        <end position="61"/>
    </location>
</feature>
<feature type="compositionally biased region" description="Low complexity" evidence="1">
    <location>
        <begin position="70"/>
        <end position="85"/>
    </location>
</feature>
<organism evidence="3 4">
    <name type="scientific">Akanthomyces lecanii RCEF 1005</name>
    <dbReference type="NCBI Taxonomy" id="1081108"/>
    <lineage>
        <taxon>Eukaryota</taxon>
        <taxon>Fungi</taxon>
        <taxon>Dikarya</taxon>
        <taxon>Ascomycota</taxon>
        <taxon>Pezizomycotina</taxon>
        <taxon>Sordariomycetes</taxon>
        <taxon>Hypocreomycetidae</taxon>
        <taxon>Hypocreales</taxon>
        <taxon>Cordycipitaceae</taxon>
        <taxon>Akanthomyces</taxon>
        <taxon>Cordyceps confragosa</taxon>
    </lineage>
</organism>
<feature type="region of interest" description="Disordered" evidence="1">
    <location>
        <begin position="228"/>
        <end position="264"/>
    </location>
</feature>
<dbReference type="InterPro" id="IPR039540">
    <property type="entry name" value="UBL3-like_ubiquitin_dom"/>
</dbReference>
<feature type="region of interest" description="Disordered" evidence="1">
    <location>
        <begin position="1"/>
        <end position="109"/>
    </location>
</feature>
<dbReference type="InterPro" id="IPR040015">
    <property type="entry name" value="UBL3-like"/>
</dbReference>
<dbReference type="Proteomes" id="UP000076881">
    <property type="component" value="Unassembled WGS sequence"/>
</dbReference>
<sequence>MSAAAAAETTSAKAVDALAPAADAVGPPTDSVPLESIRRSTEATSSAQNVAPADGPAPDAIDTTETPGQPSAASDAAEFFADAPEVPAKSPDAIEKGPEPPAKEADDAIGPAQEHINSGAAAEPGAPPVCNITLLLTSGSRHPYRIDAKYLSRRNVTMPDETEHGHPDPCSISIYTLKELILRDWRSDWEAKPASPSSIRLIHFGKLLDDKEQLKRYQFSSEAPNVVHMSIRPQDLDEEETKPGGKSLGAGSGDGQRSRSGGSCCVIL</sequence>
<accession>A0A168K193</accession>
<dbReference type="SUPFAM" id="SSF54236">
    <property type="entry name" value="Ubiquitin-like"/>
    <property type="match status" value="1"/>
</dbReference>
<proteinExistence type="predicted"/>
<gene>
    <name evidence="3" type="ORF">LEL_00668</name>
</gene>
<comment type="caution">
    <text evidence="3">The sequence shown here is derived from an EMBL/GenBank/DDBJ whole genome shotgun (WGS) entry which is preliminary data.</text>
</comment>
<keyword evidence="4" id="KW-1185">Reference proteome</keyword>
<dbReference type="InterPro" id="IPR029071">
    <property type="entry name" value="Ubiquitin-like_domsf"/>
</dbReference>